<evidence type="ECO:0008006" key="4">
    <source>
        <dbReference type="Google" id="ProtNLM"/>
    </source>
</evidence>
<evidence type="ECO:0000313" key="2">
    <source>
        <dbReference type="EMBL" id="PLS30207.1"/>
    </source>
</evidence>
<sequence>MSESSFTDEEVRYLLSLPAVESVHRGRIRYSTLFKRECMRRYLAGDSPSAIFSEAGMPSSLIGYKRIERSIARWRQSLTGAETAAVRDGGGGGNGGVGAARRLSDDQMEELFENPSRIAGMFGHRRKPRQREYDDVRDLLIAQQTRRIDELERRVRELESQQQEPQQAEPRP</sequence>
<accession>A0A2N5J7N8</accession>
<organism evidence="2 3">
    <name type="scientific">Bifidobacterium margollesii</name>
    <dbReference type="NCBI Taxonomy" id="2020964"/>
    <lineage>
        <taxon>Bacteria</taxon>
        <taxon>Bacillati</taxon>
        <taxon>Actinomycetota</taxon>
        <taxon>Actinomycetes</taxon>
        <taxon>Bifidobacteriales</taxon>
        <taxon>Bifidobacteriaceae</taxon>
        <taxon>Bifidobacterium</taxon>
    </lineage>
</organism>
<name>A0A2N5J7N8_9BIFI</name>
<feature type="compositionally biased region" description="Low complexity" evidence="1">
    <location>
        <begin position="160"/>
        <end position="172"/>
    </location>
</feature>
<dbReference type="OrthoDB" id="3231571at2"/>
<evidence type="ECO:0000313" key="3">
    <source>
        <dbReference type="Proteomes" id="UP000235050"/>
    </source>
</evidence>
<evidence type="ECO:0000256" key="1">
    <source>
        <dbReference type="SAM" id="MobiDB-lite"/>
    </source>
</evidence>
<protein>
    <recommendedName>
        <fullName evidence="4">Transposase</fullName>
    </recommendedName>
</protein>
<gene>
    <name evidence="2" type="ORF">Uis1B_1947</name>
</gene>
<dbReference type="Proteomes" id="UP000235050">
    <property type="component" value="Unassembled WGS sequence"/>
</dbReference>
<reference evidence="2 3" key="1">
    <citation type="submission" date="2017-07" db="EMBL/GenBank/DDBJ databases">
        <title>Bifidobacterium novel species.</title>
        <authorList>
            <person name="Lugli G.A."/>
            <person name="Milani C."/>
            <person name="Duranti S."/>
            <person name="Mangifesta M."/>
        </authorList>
    </citation>
    <scope>NUCLEOTIDE SEQUENCE [LARGE SCALE GENOMIC DNA]</scope>
    <source>
        <strain evidence="3">Uis1B</strain>
    </source>
</reference>
<dbReference type="AlphaFoldDB" id="A0A2N5J7N8"/>
<proteinExistence type="predicted"/>
<feature type="region of interest" description="Disordered" evidence="1">
    <location>
        <begin position="153"/>
        <end position="172"/>
    </location>
</feature>
<comment type="caution">
    <text evidence="2">The sequence shown here is derived from an EMBL/GenBank/DDBJ whole genome shotgun (WGS) entry which is preliminary data.</text>
</comment>
<keyword evidence="3" id="KW-1185">Reference proteome</keyword>
<dbReference type="RefSeq" id="WP_101617959.1">
    <property type="nucleotide sequence ID" value="NZ_NMWU01000038.1"/>
</dbReference>
<dbReference type="EMBL" id="NMWU01000038">
    <property type="protein sequence ID" value="PLS30207.1"/>
    <property type="molecule type" value="Genomic_DNA"/>
</dbReference>